<dbReference type="InterPro" id="IPR019734">
    <property type="entry name" value="TPR_rpt"/>
</dbReference>
<reference evidence="1 2" key="1">
    <citation type="journal article" date="2010" name="Stand. Genomic Sci.">
        <title>Complete genome sequence of Haliangium ochraceum type strain (SMP-2).</title>
        <authorList>
            <consortium name="US DOE Joint Genome Institute (JGI-PGF)"/>
            <person name="Ivanova N."/>
            <person name="Daum C."/>
            <person name="Lang E."/>
            <person name="Abt B."/>
            <person name="Kopitz M."/>
            <person name="Saunders E."/>
            <person name="Lapidus A."/>
            <person name="Lucas S."/>
            <person name="Glavina Del Rio T."/>
            <person name="Nolan M."/>
            <person name="Tice H."/>
            <person name="Copeland A."/>
            <person name="Cheng J.F."/>
            <person name="Chen F."/>
            <person name="Bruce D."/>
            <person name="Goodwin L."/>
            <person name="Pitluck S."/>
            <person name="Mavromatis K."/>
            <person name="Pati A."/>
            <person name="Mikhailova N."/>
            <person name="Chen A."/>
            <person name="Palaniappan K."/>
            <person name="Land M."/>
            <person name="Hauser L."/>
            <person name="Chang Y.J."/>
            <person name="Jeffries C.D."/>
            <person name="Detter J.C."/>
            <person name="Brettin T."/>
            <person name="Rohde M."/>
            <person name="Goker M."/>
            <person name="Bristow J."/>
            <person name="Markowitz V."/>
            <person name="Eisen J.A."/>
            <person name="Hugenholtz P."/>
            <person name="Kyrpides N.C."/>
            <person name="Klenk H.P."/>
        </authorList>
    </citation>
    <scope>NUCLEOTIDE SEQUENCE [LARGE SCALE GENOMIC DNA]</scope>
    <source>
        <strain evidence="2">DSM 14365 / CIP 107738 / JCM 11303 / AJ 13395 / SMP-2</strain>
    </source>
</reference>
<organism evidence="1 2">
    <name type="scientific">Haliangium ochraceum (strain DSM 14365 / JCM 11303 / SMP-2)</name>
    <dbReference type="NCBI Taxonomy" id="502025"/>
    <lineage>
        <taxon>Bacteria</taxon>
        <taxon>Pseudomonadati</taxon>
        <taxon>Myxococcota</taxon>
        <taxon>Polyangia</taxon>
        <taxon>Haliangiales</taxon>
        <taxon>Kofleriaceae</taxon>
        <taxon>Haliangium</taxon>
    </lineage>
</organism>
<dbReference type="Proteomes" id="UP000001880">
    <property type="component" value="Chromosome"/>
</dbReference>
<dbReference type="SUPFAM" id="SSF48452">
    <property type="entry name" value="TPR-like"/>
    <property type="match status" value="1"/>
</dbReference>
<keyword evidence="2" id="KW-1185">Reference proteome</keyword>
<dbReference type="KEGG" id="hoh:Hoch_3443"/>
<evidence type="ECO:0000313" key="1">
    <source>
        <dbReference type="EMBL" id="ACY15945.1"/>
    </source>
</evidence>
<dbReference type="Gene3D" id="1.25.40.10">
    <property type="entry name" value="Tetratricopeptide repeat domain"/>
    <property type="match status" value="3"/>
</dbReference>
<name>D0LVA4_HALO1</name>
<gene>
    <name evidence="1" type="ordered locus">Hoch_3443</name>
</gene>
<dbReference type="RefSeq" id="WP_012828544.1">
    <property type="nucleotide sequence ID" value="NC_013440.1"/>
</dbReference>
<dbReference type="InterPro" id="IPR011990">
    <property type="entry name" value="TPR-like_helical_dom_sf"/>
</dbReference>
<accession>D0LVA4</accession>
<dbReference type="STRING" id="502025.Hoch_3443"/>
<dbReference type="EMBL" id="CP001804">
    <property type="protein sequence ID" value="ACY15945.1"/>
    <property type="molecule type" value="Genomic_DNA"/>
</dbReference>
<dbReference type="eggNOG" id="ENOG5032HVW">
    <property type="taxonomic scope" value="Bacteria"/>
</dbReference>
<protein>
    <submittedName>
        <fullName evidence="1">Putative secreted protein</fullName>
    </submittedName>
</protein>
<evidence type="ECO:0000313" key="2">
    <source>
        <dbReference type="Proteomes" id="UP000001880"/>
    </source>
</evidence>
<sequence>MAEHSPHLRAFAAGDGRVRAALAVAALALLLGALGCSAPARINALATAEAAEQRGDLAVALAAYRDAQAACAALSAPGYRQQQECADAYLQHAELIEHEVSAEDAAAAYERAVQALAHAPGAAATAAYRAGRLRLQLGQDQLAYTWLWRTVTDYPDQAHAVDAVELLRADGRQRNPEQLYAAYASLLTPLAATEVADALLYAMAEVAEHDLQRPDTALAMYDKLVTDYPDSARRDDAWWQGARIARERGDIRGAVRRLRALLATREVSHLIGSYFSVHLDDAQLALGRILRDELGDLAGAAAALARLPDDYPDSILIDDARFELARTLAQLDERARACQTLAELARRHPHSRYLREDAPSLSRSLGCASAPR</sequence>
<proteinExistence type="predicted"/>
<dbReference type="AlphaFoldDB" id="D0LVA4"/>
<dbReference type="Pfam" id="PF13174">
    <property type="entry name" value="TPR_6"/>
    <property type="match status" value="3"/>
</dbReference>
<dbReference type="HOGENOM" id="CLU_743482_0_0_7"/>